<keyword evidence="3" id="KW-1185">Reference proteome</keyword>
<evidence type="ECO:0000313" key="3">
    <source>
        <dbReference type="Proteomes" id="UP000696485"/>
    </source>
</evidence>
<comment type="caution">
    <text evidence="2">The sequence shown here is derived from an EMBL/GenBank/DDBJ whole genome shotgun (WGS) entry which is preliminary data.</text>
</comment>
<evidence type="ECO:0000256" key="1">
    <source>
        <dbReference type="SAM" id="SignalP"/>
    </source>
</evidence>
<evidence type="ECO:0000313" key="2">
    <source>
        <dbReference type="EMBL" id="KAF9334407.1"/>
    </source>
</evidence>
<feature type="signal peptide" evidence="1">
    <location>
        <begin position="1"/>
        <end position="20"/>
    </location>
</feature>
<protein>
    <submittedName>
        <fullName evidence="2">Uncharacterized protein</fullName>
    </submittedName>
</protein>
<reference evidence="2" key="1">
    <citation type="journal article" date="2020" name="Fungal Divers.">
        <title>Resolving the Mortierellaceae phylogeny through synthesis of multi-gene phylogenetics and phylogenomics.</title>
        <authorList>
            <person name="Vandepol N."/>
            <person name="Liber J."/>
            <person name="Desiro A."/>
            <person name="Na H."/>
            <person name="Kennedy M."/>
            <person name="Barry K."/>
            <person name="Grigoriev I.V."/>
            <person name="Miller A.N."/>
            <person name="O'Donnell K."/>
            <person name="Stajich J.E."/>
            <person name="Bonito G."/>
        </authorList>
    </citation>
    <scope>NUCLEOTIDE SEQUENCE</scope>
    <source>
        <strain evidence="2">NVP1</strain>
    </source>
</reference>
<gene>
    <name evidence="2" type="ORF">BG006_002245</name>
</gene>
<dbReference type="AlphaFoldDB" id="A0A9P5SN98"/>
<organism evidence="2 3">
    <name type="scientific">Podila minutissima</name>
    <dbReference type="NCBI Taxonomy" id="64525"/>
    <lineage>
        <taxon>Eukaryota</taxon>
        <taxon>Fungi</taxon>
        <taxon>Fungi incertae sedis</taxon>
        <taxon>Mucoromycota</taxon>
        <taxon>Mortierellomycotina</taxon>
        <taxon>Mortierellomycetes</taxon>
        <taxon>Mortierellales</taxon>
        <taxon>Mortierellaceae</taxon>
        <taxon>Podila</taxon>
    </lineage>
</organism>
<feature type="chain" id="PRO_5040115664" evidence="1">
    <location>
        <begin position="21"/>
        <end position="255"/>
    </location>
</feature>
<name>A0A9P5SN98_9FUNG</name>
<dbReference type="Proteomes" id="UP000696485">
    <property type="component" value="Unassembled WGS sequence"/>
</dbReference>
<sequence>MTRLLSLFAALVLASSAVTASPIMPLLTGSNSASSFLGDPTASLTDPLDVTSDLLSTSPPKVLPSSSVLVGSTTNVVPFTGIYPHLNYQPLFELNGPIIQDYTPFSPYFANGIYGGYDLGSRGGSGLGLLKRQLGGSHFGAGPMRAVGGGGPLVGPTNNFAGAPSSIVTDTLIKPLVSITPHAFEPVPYPVSTFYDYPVPVGVPAPVPTPFATGFGRGKFGCGGFGFGGFDDCGFDSFGFGFDGFGFGDFDIFDF</sequence>
<proteinExistence type="predicted"/>
<accession>A0A9P5SN98</accession>
<dbReference type="EMBL" id="JAAAUY010000150">
    <property type="protein sequence ID" value="KAF9334407.1"/>
    <property type="molecule type" value="Genomic_DNA"/>
</dbReference>
<keyword evidence="1" id="KW-0732">Signal</keyword>